<feature type="domain" description="PAS" evidence="1">
    <location>
        <begin position="375"/>
        <end position="446"/>
    </location>
</feature>
<dbReference type="Gene3D" id="3.30.450.40">
    <property type="match status" value="1"/>
</dbReference>
<dbReference type="SMART" id="SM00065">
    <property type="entry name" value="GAF"/>
    <property type="match status" value="2"/>
</dbReference>
<comment type="caution">
    <text evidence="4">The sequence shown here is derived from an EMBL/GenBank/DDBJ whole genome shotgun (WGS) entry which is preliminary data.</text>
</comment>
<evidence type="ECO:0000259" key="3">
    <source>
        <dbReference type="PROSITE" id="PS51832"/>
    </source>
</evidence>
<dbReference type="PANTHER" id="PTHR43155">
    <property type="entry name" value="CYCLIC DI-GMP PHOSPHODIESTERASE PA4108-RELATED"/>
    <property type="match status" value="1"/>
</dbReference>
<feature type="domain" description="HD-GYP" evidence="3">
    <location>
        <begin position="650"/>
        <end position="833"/>
    </location>
</feature>
<dbReference type="EMBL" id="DUTF01000303">
    <property type="protein sequence ID" value="HHY27834.1"/>
    <property type="molecule type" value="Genomic_DNA"/>
</dbReference>
<dbReference type="CDD" id="cd00077">
    <property type="entry name" value="HDc"/>
    <property type="match status" value="1"/>
</dbReference>
<dbReference type="SUPFAM" id="SSF109604">
    <property type="entry name" value="HD-domain/PDEase-like"/>
    <property type="match status" value="1"/>
</dbReference>
<dbReference type="InterPro" id="IPR029787">
    <property type="entry name" value="Nucleotide_cyclase"/>
</dbReference>
<dbReference type="SUPFAM" id="SSF55073">
    <property type="entry name" value="Nucleotide cyclase"/>
    <property type="match status" value="1"/>
</dbReference>
<dbReference type="InterPro" id="IPR000014">
    <property type="entry name" value="PAS"/>
</dbReference>
<name>A0A7C7D717_9FIRM</name>
<proteinExistence type="predicted"/>
<gene>
    <name evidence="4" type="ORF">GX523_14025</name>
</gene>
<dbReference type="Proteomes" id="UP000553059">
    <property type="component" value="Unassembled WGS sequence"/>
</dbReference>
<evidence type="ECO:0000313" key="5">
    <source>
        <dbReference type="Proteomes" id="UP000553059"/>
    </source>
</evidence>
<dbReference type="SUPFAM" id="SSF55785">
    <property type="entry name" value="PYP-like sensor domain (PAS domain)"/>
    <property type="match status" value="1"/>
</dbReference>
<dbReference type="PROSITE" id="PS51832">
    <property type="entry name" value="HD_GYP"/>
    <property type="match status" value="1"/>
</dbReference>
<evidence type="ECO:0000259" key="1">
    <source>
        <dbReference type="PROSITE" id="PS50112"/>
    </source>
</evidence>
<dbReference type="Pfam" id="PF00990">
    <property type="entry name" value="GGDEF"/>
    <property type="match status" value="1"/>
</dbReference>
<dbReference type="SMART" id="SM00471">
    <property type="entry name" value="HDc"/>
    <property type="match status" value="1"/>
</dbReference>
<dbReference type="InterPro" id="IPR003018">
    <property type="entry name" value="GAF"/>
</dbReference>
<dbReference type="Gene3D" id="3.30.450.20">
    <property type="entry name" value="PAS domain"/>
    <property type="match status" value="1"/>
</dbReference>
<dbReference type="Gene3D" id="3.30.70.270">
    <property type="match status" value="1"/>
</dbReference>
<dbReference type="Pfam" id="PF13188">
    <property type="entry name" value="PAS_8"/>
    <property type="match status" value="1"/>
</dbReference>
<dbReference type="CDD" id="cd00130">
    <property type="entry name" value="PAS"/>
    <property type="match status" value="1"/>
</dbReference>
<dbReference type="InterPro" id="IPR035965">
    <property type="entry name" value="PAS-like_dom_sf"/>
</dbReference>
<feature type="domain" description="GGDEF" evidence="2">
    <location>
        <begin position="528"/>
        <end position="658"/>
    </location>
</feature>
<dbReference type="Gene3D" id="1.10.3210.10">
    <property type="entry name" value="Hypothetical protein af1432"/>
    <property type="match status" value="1"/>
</dbReference>
<dbReference type="PROSITE" id="PS50887">
    <property type="entry name" value="GGDEF"/>
    <property type="match status" value="1"/>
</dbReference>
<reference evidence="4 5" key="1">
    <citation type="journal article" date="2020" name="Biotechnol. Biofuels">
        <title>New insights from the biogas microbiome by comprehensive genome-resolved metagenomics of nearly 1600 species originating from multiple anaerobic digesters.</title>
        <authorList>
            <person name="Campanaro S."/>
            <person name="Treu L."/>
            <person name="Rodriguez-R L.M."/>
            <person name="Kovalovszki A."/>
            <person name="Ziels R.M."/>
            <person name="Maus I."/>
            <person name="Zhu X."/>
            <person name="Kougias P.G."/>
            <person name="Basile A."/>
            <person name="Luo G."/>
            <person name="Schluter A."/>
            <person name="Konstantinidis K.T."/>
            <person name="Angelidaki I."/>
        </authorList>
    </citation>
    <scope>NUCLEOTIDE SEQUENCE [LARGE SCALE GENOMIC DNA]</scope>
    <source>
        <strain evidence="4">AS05jafATM_4</strain>
    </source>
</reference>
<dbReference type="InterPro" id="IPR029016">
    <property type="entry name" value="GAF-like_dom_sf"/>
</dbReference>
<dbReference type="NCBIfam" id="TIGR00229">
    <property type="entry name" value="sensory_box"/>
    <property type="match status" value="1"/>
</dbReference>
<dbReference type="SMART" id="SM00091">
    <property type="entry name" value="PAS"/>
    <property type="match status" value="1"/>
</dbReference>
<dbReference type="Pfam" id="PF13487">
    <property type="entry name" value="HD_5"/>
    <property type="match status" value="1"/>
</dbReference>
<dbReference type="InterPro" id="IPR037522">
    <property type="entry name" value="HD_GYP_dom"/>
</dbReference>
<evidence type="ECO:0000313" key="4">
    <source>
        <dbReference type="EMBL" id="HHY27834.1"/>
    </source>
</evidence>
<protein>
    <submittedName>
        <fullName evidence="4">Diguanylate cyclase</fullName>
    </submittedName>
</protein>
<dbReference type="NCBIfam" id="TIGR00254">
    <property type="entry name" value="GGDEF"/>
    <property type="match status" value="1"/>
</dbReference>
<accession>A0A7C7D717</accession>
<dbReference type="SUPFAM" id="SSF55781">
    <property type="entry name" value="GAF domain-like"/>
    <property type="match status" value="2"/>
</dbReference>
<dbReference type="CDD" id="cd01949">
    <property type="entry name" value="GGDEF"/>
    <property type="match status" value="1"/>
</dbReference>
<dbReference type="SMART" id="SM00267">
    <property type="entry name" value="GGDEF"/>
    <property type="match status" value="1"/>
</dbReference>
<dbReference type="Pfam" id="PF01590">
    <property type="entry name" value="GAF"/>
    <property type="match status" value="1"/>
</dbReference>
<dbReference type="AlphaFoldDB" id="A0A7C7D717"/>
<dbReference type="InterPro" id="IPR000160">
    <property type="entry name" value="GGDEF_dom"/>
</dbReference>
<dbReference type="InterPro" id="IPR003607">
    <property type="entry name" value="HD/PDEase_dom"/>
</dbReference>
<dbReference type="InterPro" id="IPR043128">
    <property type="entry name" value="Rev_trsase/Diguanyl_cyclase"/>
</dbReference>
<evidence type="ECO:0000259" key="2">
    <source>
        <dbReference type="PROSITE" id="PS50887"/>
    </source>
</evidence>
<dbReference type="PROSITE" id="PS50112">
    <property type="entry name" value="PAS"/>
    <property type="match status" value="1"/>
</dbReference>
<organism evidence="4 5">
    <name type="scientific">Desulfitobacterium dehalogenans</name>
    <dbReference type="NCBI Taxonomy" id="36854"/>
    <lineage>
        <taxon>Bacteria</taxon>
        <taxon>Bacillati</taxon>
        <taxon>Bacillota</taxon>
        <taxon>Clostridia</taxon>
        <taxon>Eubacteriales</taxon>
        <taxon>Desulfitobacteriaceae</taxon>
        <taxon>Desulfitobacterium</taxon>
    </lineage>
</organism>
<dbReference type="PANTHER" id="PTHR43155:SF2">
    <property type="entry name" value="CYCLIC DI-GMP PHOSPHODIESTERASE PA4108"/>
    <property type="match status" value="1"/>
</dbReference>
<sequence length="833" mass="94900">MPQDIQDVKLMAILNLLNQLSNKNSLEEYLNGIIDFLSGWTGCENIGIRVLREAGLAPYVVYRGFDEDFIASESCISVHEDECVCLRVLRQQFKNEDQDHISESGTYYAQNFFQYVEELKEDQLLSFRGICANKKFKSLAVIPLHHQGKVVGVIHIADVKSGVFSQEDIQFIETIRPLVAEAIYRHNLEKALESTVRRYEAEEMVIRKLKFEERLASISARFNQQEDFKVAAEESLKDILKLFKAEQVCLHLGSNLKEYVSVHEHGKSTHGCSISPKTFKELKIHWEKGNILCQKPALQAEFKEIGSLAHEVFKKDSVLTIPLNFKGSLLGVLIFVNISSGGLPFKEILNPLKLVTETFANAVEQGRIQYQLMWSENRYRTIFNHSGSAFLIVDENLKILLSNPQAERLLGLPSEKMDNIAYLTDFLPDNEVGRLKEYNRKRLQQDSHVPRQYEVKYKDNQGNLKDVIVSAEVIPQTIQTVLSIIDITEWKKAEAELQFLNLHDRLTGLYNRVYFEQELRKYEADPSKEVGLIMCDVNGLKLINTTFGSEAGDQVLVTTARLLDECFKDYLVARIGGDEFAVLIEKNEDVDLEQACQLFRRNVEKYNKDHDGYPLDISLGYACSGSCGLKMSELLRKADDAMGREKLHSNNSTRNSQVQILTKALEFRDFITEGHAERVQNLIISTGQLAGLSEQRLSDLKLFAQFHDIGKVGIPDQILFKKGRLTADEWKIMKEHCEMGYRIAQSTPDIYPIADWILKHHENWDGSGYPLGLKGEEIPIECRILAVADTFDAMTNDRPYRKAQSTQAAIEEILRCAGAQFDPHIVKLFVKTV</sequence>